<reference evidence="12" key="1">
    <citation type="submission" date="2021-11" db="EMBL/GenBank/DDBJ databases">
        <authorList>
            <person name="Schell T."/>
        </authorList>
    </citation>
    <scope>NUCLEOTIDE SEQUENCE</scope>
    <source>
        <strain evidence="12">M5</strain>
    </source>
</reference>
<dbReference type="Gene3D" id="3.40.50.300">
    <property type="entry name" value="P-loop containing nucleotide triphosphate hydrolases"/>
    <property type="match status" value="2"/>
</dbReference>
<organism evidence="12 13">
    <name type="scientific">Daphnia galeata</name>
    <dbReference type="NCBI Taxonomy" id="27404"/>
    <lineage>
        <taxon>Eukaryota</taxon>
        <taxon>Metazoa</taxon>
        <taxon>Ecdysozoa</taxon>
        <taxon>Arthropoda</taxon>
        <taxon>Crustacea</taxon>
        <taxon>Branchiopoda</taxon>
        <taxon>Diplostraca</taxon>
        <taxon>Cladocera</taxon>
        <taxon>Anomopoda</taxon>
        <taxon>Daphniidae</taxon>
        <taxon>Daphnia</taxon>
    </lineage>
</organism>
<dbReference type="GO" id="GO:0070478">
    <property type="term" value="P:nuclear-transcribed mRNA catabolic process, 3'-5' exonucleolytic nonsense-mediated decay"/>
    <property type="evidence" value="ECO:0007669"/>
    <property type="project" value="TreeGrafter"/>
</dbReference>
<proteinExistence type="predicted"/>
<dbReference type="FunFam" id="1.10.3380.30:FF:000016">
    <property type="entry name" value="Superkiller viralicidic activity 2-like (S. cerevisiae)"/>
    <property type="match status" value="1"/>
</dbReference>
<dbReference type="Pfam" id="PF00271">
    <property type="entry name" value="Helicase_C"/>
    <property type="match status" value="1"/>
</dbReference>
<dbReference type="Proteomes" id="UP000789390">
    <property type="component" value="Unassembled WGS sequence"/>
</dbReference>
<keyword evidence="7" id="KW-0694">RNA-binding</keyword>
<sequence>MDSLGLPFGAPPILVEMKSQVQNYLENPQLLPIHDLEMVQQYWKHDANMKQLCQNEVAATPTTLLIEKDINTGDLAEVVEIVIPHAGMTNKTSMSLQRIPGPPSEWVRGSASNVPFWPGGLEWNPSETMSDLLQIDELLEELCFKKDLKTVPPGFKNGMNFGSSDVNLNLASSLKLKSKPIDHEDSSKLIVDSENTSVIDLADLLKEKGSIFKWIEEDEPLSSKKENFNNLVFLATASKKKSIVLSENENENFDDIPVVDISKVLSLSEKQKLKSTDWAEIIDVSSSLENFNDLVPNPAFTWPFELDRFQKHAIIHLEKGEDVFIAAHTSAGKTVVAEYAIALSQKHMTRAIYTSPIKALSNQKFRDFKTTFTDVGLLTGDVQINAKATCLIMTTEILRSMLYNGSDIIRDLEWVIFDEVHYINDSERGVVWEEVLILLPSHVNIVMLSATVPNTSEFATWVGRTKGRKMYVISTLKRPVPLEHYLYTGLTGKSKDERFLIVNAEGAFVPKGYMAAMDAKKSKEKDAKPGGAAAAAGRGRGAPTKEVGRAPGGGGGGHKGWGPPQEKNLLIALLDHLKKQDQLPVVAFTFSRNRCDQNSSLLTSVDLVTAEERGRIHQFFQKCVSRLKGSDQKLPQVTNMQTLLKRGIGVHHSGILPILKEVVEMLFQEGLVKLLFATETFAMGVNMPARTVVFDTIRKHDGTGFRNLLPAEYIQMAGRAGRRGLDTTGTVIILCKNDVPESSELHAMMLGQPMKLSSQFRVTYSMILNLLRVEHLRVEDMMKRSFGEDHQQSKLGKVKEQLQKLYDQVQLLPQLACDICTDIESYYNNASAYLNLKEEMQENLLTHPSMVREMNAGRVLIVQHQSRCNKLAILLSVDSRSREKLYKILLLVSGDGELANKKDDMIWTKMVGISQLKKGFFYPTSRVNHAVVLIKAKQIWEVTRVQLKIESDKIVADWDNRQIPRFRDNPPGPSCSMAVQELSRLSQSASVEVINPLQDWKWTNMDLVGKMQELTILLNRLASATCTACSQFEQHLEQTSASMSIQEELQRTQFLLSEDSLLHSAEYHSRLEVLKELNYVDGNGTLQMKGKVACEMGNHELIITELVFHNVLTELEPAEIAALLSCLVFQQKNASEPTMTPVLEKGRYRIREIAEKIGRTQQVCGLKEVVGDFVDQFRFELVEVVYEWAKGMPFAEIMGLTDVQEGMIVRCIQRLDETLRDVRDAARIIGDPILYQKMGEASTAIKRDIVFAASLYTQ</sequence>
<dbReference type="GO" id="GO:0055087">
    <property type="term" value="C:Ski complex"/>
    <property type="evidence" value="ECO:0007669"/>
    <property type="project" value="TreeGrafter"/>
</dbReference>
<dbReference type="FunFam" id="3.40.50.300:FF:000447">
    <property type="entry name" value="helicase SKI2W isoform X2"/>
    <property type="match status" value="1"/>
</dbReference>
<evidence type="ECO:0000256" key="2">
    <source>
        <dbReference type="ARBA" id="ARBA00022490"/>
    </source>
</evidence>
<evidence type="ECO:0000259" key="10">
    <source>
        <dbReference type="PROSITE" id="PS51192"/>
    </source>
</evidence>
<dbReference type="InterPro" id="IPR001650">
    <property type="entry name" value="Helicase_C-like"/>
</dbReference>
<dbReference type="SUPFAM" id="SSF52540">
    <property type="entry name" value="P-loop containing nucleoside triphosphate hydrolases"/>
    <property type="match status" value="1"/>
</dbReference>
<dbReference type="Pfam" id="PF21408">
    <property type="entry name" value="MTR4-like_stalk"/>
    <property type="match status" value="1"/>
</dbReference>
<keyword evidence="5" id="KW-0347">Helicase</keyword>
<keyword evidence="3" id="KW-0547">Nucleotide-binding</keyword>
<dbReference type="InterPro" id="IPR014001">
    <property type="entry name" value="Helicase_ATP-bd"/>
</dbReference>
<dbReference type="InterPro" id="IPR048392">
    <property type="entry name" value="MTR4-like_stalk"/>
</dbReference>
<evidence type="ECO:0000313" key="13">
    <source>
        <dbReference type="Proteomes" id="UP000789390"/>
    </source>
</evidence>
<keyword evidence="4" id="KW-0378">Hydrolase</keyword>
<dbReference type="SMART" id="SM00490">
    <property type="entry name" value="HELICc"/>
    <property type="match status" value="1"/>
</dbReference>
<dbReference type="Pfam" id="PF13234">
    <property type="entry name" value="MTR4_beta-barrel"/>
    <property type="match status" value="1"/>
</dbReference>
<dbReference type="FunFam" id="1.10.3380.30:FF:000001">
    <property type="entry name" value="Ski2 ATP-dependent RNA helicase"/>
    <property type="match status" value="1"/>
</dbReference>
<dbReference type="InterPro" id="IPR050699">
    <property type="entry name" value="RNA-DNA_Helicase"/>
</dbReference>
<dbReference type="PANTHER" id="PTHR12131:SF1">
    <property type="entry name" value="ATP-DEPENDENT RNA HELICASE SUPV3L1, MITOCHONDRIAL-RELATED"/>
    <property type="match status" value="1"/>
</dbReference>
<dbReference type="PROSITE" id="PS51194">
    <property type="entry name" value="HELICASE_CTER"/>
    <property type="match status" value="1"/>
</dbReference>
<dbReference type="SMART" id="SM01142">
    <property type="entry name" value="DSHCT"/>
    <property type="match status" value="1"/>
</dbReference>
<evidence type="ECO:0000256" key="6">
    <source>
        <dbReference type="ARBA" id="ARBA00022840"/>
    </source>
</evidence>
<evidence type="ECO:0000256" key="7">
    <source>
        <dbReference type="ARBA" id="ARBA00022884"/>
    </source>
</evidence>
<evidence type="ECO:0000256" key="5">
    <source>
        <dbReference type="ARBA" id="ARBA00022806"/>
    </source>
</evidence>
<dbReference type="PANTHER" id="PTHR12131">
    <property type="entry name" value="ATP-DEPENDENT RNA AND DNA HELICASE"/>
    <property type="match status" value="1"/>
</dbReference>
<dbReference type="FunFam" id="3.40.50.300:FF:000354">
    <property type="entry name" value="ATP-dependent RNA helicase SKI2"/>
    <property type="match status" value="1"/>
</dbReference>
<dbReference type="GO" id="GO:0005524">
    <property type="term" value="F:ATP binding"/>
    <property type="evidence" value="ECO:0007669"/>
    <property type="project" value="UniProtKB-KW"/>
</dbReference>
<dbReference type="GO" id="GO:0003724">
    <property type="term" value="F:RNA helicase activity"/>
    <property type="evidence" value="ECO:0007669"/>
    <property type="project" value="UniProtKB-EC"/>
</dbReference>
<evidence type="ECO:0000256" key="1">
    <source>
        <dbReference type="ARBA" id="ARBA00004496"/>
    </source>
</evidence>
<dbReference type="PROSITE" id="PS51192">
    <property type="entry name" value="HELICASE_ATP_BIND_1"/>
    <property type="match status" value="1"/>
</dbReference>
<dbReference type="InterPro" id="IPR027417">
    <property type="entry name" value="P-loop_NTPase"/>
</dbReference>
<dbReference type="Pfam" id="PF00270">
    <property type="entry name" value="DEAD"/>
    <property type="match status" value="1"/>
</dbReference>
<comment type="catalytic activity">
    <reaction evidence="8">
        <text>ATP + H2O = ADP + phosphate + H(+)</text>
        <dbReference type="Rhea" id="RHEA:13065"/>
        <dbReference type="ChEBI" id="CHEBI:15377"/>
        <dbReference type="ChEBI" id="CHEBI:15378"/>
        <dbReference type="ChEBI" id="CHEBI:30616"/>
        <dbReference type="ChEBI" id="CHEBI:43474"/>
        <dbReference type="ChEBI" id="CHEBI:456216"/>
        <dbReference type="EC" id="3.6.4.13"/>
    </reaction>
</comment>
<feature type="region of interest" description="Disordered" evidence="9">
    <location>
        <begin position="520"/>
        <end position="562"/>
    </location>
</feature>
<dbReference type="InterPro" id="IPR025696">
    <property type="entry name" value="Beta-barrel_MTR4"/>
</dbReference>
<dbReference type="Gene3D" id="1.10.3380.30">
    <property type="match status" value="2"/>
</dbReference>
<dbReference type="EMBL" id="CAKKLH010000277">
    <property type="protein sequence ID" value="CAH0107631.1"/>
    <property type="molecule type" value="Genomic_DNA"/>
</dbReference>
<evidence type="ECO:0008006" key="14">
    <source>
        <dbReference type="Google" id="ProtNLM"/>
    </source>
</evidence>
<accession>A0A8J2RUU9</accession>
<dbReference type="InterPro" id="IPR016438">
    <property type="entry name" value="SKI2-like"/>
</dbReference>
<feature type="domain" description="Helicase C-terminal" evidence="11">
    <location>
        <begin position="569"/>
        <end position="771"/>
    </location>
</feature>
<dbReference type="AlphaFoldDB" id="A0A8J2RUU9"/>
<dbReference type="GO" id="GO:0003723">
    <property type="term" value="F:RNA binding"/>
    <property type="evidence" value="ECO:0007669"/>
    <property type="project" value="UniProtKB-KW"/>
</dbReference>
<dbReference type="SMART" id="SM00487">
    <property type="entry name" value="DEXDc"/>
    <property type="match status" value="1"/>
</dbReference>
<evidence type="ECO:0000256" key="9">
    <source>
        <dbReference type="SAM" id="MobiDB-lite"/>
    </source>
</evidence>
<keyword evidence="13" id="KW-1185">Reference proteome</keyword>
<dbReference type="InterPro" id="IPR012961">
    <property type="entry name" value="Ski2/MTR4_C"/>
</dbReference>
<gene>
    <name evidence="12" type="ORF">DGAL_LOCUS10951</name>
</gene>
<evidence type="ECO:0000256" key="8">
    <source>
        <dbReference type="ARBA" id="ARBA00047984"/>
    </source>
</evidence>
<evidence type="ECO:0000256" key="4">
    <source>
        <dbReference type="ARBA" id="ARBA00022801"/>
    </source>
</evidence>
<dbReference type="Pfam" id="PF17911">
    <property type="entry name" value="Ski2_N"/>
    <property type="match status" value="1"/>
</dbReference>
<dbReference type="PIRSF" id="PIRSF005198">
    <property type="entry name" value="Antiviral_helicase_SKI2"/>
    <property type="match status" value="1"/>
</dbReference>
<dbReference type="Pfam" id="PF08148">
    <property type="entry name" value="DSHCT"/>
    <property type="match status" value="1"/>
</dbReference>
<name>A0A8J2RUU9_9CRUS</name>
<protein>
    <recommendedName>
        <fullName evidence="14">Helicase SKI2W</fullName>
    </recommendedName>
</protein>
<dbReference type="GO" id="GO:0016787">
    <property type="term" value="F:hydrolase activity"/>
    <property type="evidence" value="ECO:0007669"/>
    <property type="project" value="UniProtKB-KW"/>
</dbReference>
<feature type="domain" description="Helicase ATP-binding" evidence="10">
    <location>
        <begin position="314"/>
        <end position="470"/>
    </location>
</feature>
<evidence type="ECO:0000256" key="3">
    <source>
        <dbReference type="ARBA" id="ARBA00022741"/>
    </source>
</evidence>
<evidence type="ECO:0000259" key="11">
    <source>
        <dbReference type="PROSITE" id="PS51194"/>
    </source>
</evidence>
<dbReference type="CDD" id="cd18795">
    <property type="entry name" value="SF2_C_Ski2"/>
    <property type="match status" value="1"/>
</dbReference>
<keyword evidence="6" id="KW-0067">ATP-binding</keyword>
<comment type="subcellular location">
    <subcellularLocation>
        <location evidence="1">Cytoplasm</location>
    </subcellularLocation>
</comment>
<comment type="caution">
    <text evidence="12">The sequence shown here is derived from an EMBL/GenBank/DDBJ whole genome shotgun (WGS) entry which is preliminary data.</text>
</comment>
<keyword evidence="2" id="KW-0963">Cytoplasm</keyword>
<dbReference type="OrthoDB" id="64767at2759"/>
<dbReference type="InterPro" id="IPR040801">
    <property type="entry name" value="Ski2_N"/>
</dbReference>
<evidence type="ECO:0000313" key="12">
    <source>
        <dbReference type="EMBL" id="CAH0107631.1"/>
    </source>
</evidence>
<dbReference type="InterPro" id="IPR011545">
    <property type="entry name" value="DEAD/DEAH_box_helicase_dom"/>
</dbReference>
<feature type="compositionally biased region" description="Gly residues" evidence="9">
    <location>
        <begin position="550"/>
        <end position="560"/>
    </location>
</feature>